<name>A0ABX1L156_9LACO</name>
<feature type="transmembrane region" description="Helical" evidence="5">
    <location>
        <begin position="94"/>
        <end position="113"/>
    </location>
</feature>
<proteinExistence type="predicted"/>
<evidence type="ECO:0000313" key="8">
    <source>
        <dbReference type="Proteomes" id="UP000707477"/>
    </source>
</evidence>
<feature type="transmembrane region" description="Helical" evidence="5">
    <location>
        <begin position="119"/>
        <end position="140"/>
    </location>
</feature>
<feature type="transmembrane region" description="Helical" evidence="5">
    <location>
        <begin position="369"/>
        <end position="390"/>
    </location>
</feature>
<reference evidence="7 8" key="1">
    <citation type="submission" date="2020-03" db="EMBL/GenBank/DDBJ databases">
        <authorList>
            <person name="Zhang Z."/>
            <person name="Guo Z."/>
            <person name="Hou Q."/>
            <person name="Shen X."/>
        </authorList>
    </citation>
    <scope>NUCLEOTIDE SEQUENCE [LARGE SCALE GENOMIC DNA]</scope>
    <source>
        <strain evidence="7 8">HBUAS51329</strain>
    </source>
</reference>
<dbReference type="PANTHER" id="PTHR37422:SF13">
    <property type="entry name" value="LIPOPOLYSACCHARIDE BIOSYNTHESIS PROTEIN PA4999-RELATED"/>
    <property type="match status" value="1"/>
</dbReference>
<dbReference type="InterPro" id="IPR051533">
    <property type="entry name" value="WaaL-like"/>
</dbReference>
<protein>
    <submittedName>
        <fullName evidence="7">O-antigen ligase family protein</fullName>
    </submittedName>
</protein>
<organism evidence="7 8">
    <name type="scientific">Levilactobacillus tujiorum</name>
    <dbReference type="NCBI Taxonomy" id="2912243"/>
    <lineage>
        <taxon>Bacteria</taxon>
        <taxon>Bacillati</taxon>
        <taxon>Bacillota</taxon>
        <taxon>Bacilli</taxon>
        <taxon>Lactobacillales</taxon>
        <taxon>Lactobacillaceae</taxon>
        <taxon>Levilactobacillus</taxon>
    </lineage>
</organism>
<evidence type="ECO:0000313" key="7">
    <source>
        <dbReference type="EMBL" id="NLR28756.1"/>
    </source>
</evidence>
<evidence type="ECO:0000259" key="6">
    <source>
        <dbReference type="Pfam" id="PF04932"/>
    </source>
</evidence>
<gene>
    <name evidence="7" type="ORF">HEQ44_00965</name>
</gene>
<feature type="domain" description="O-antigen ligase-related" evidence="6">
    <location>
        <begin position="237"/>
        <end position="381"/>
    </location>
</feature>
<dbReference type="InterPro" id="IPR007016">
    <property type="entry name" value="O-antigen_ligase-rel_domated"/>
</dbReference>
<comment type="subcellular location">
    <subcellularLocation>
        <location evidence="1">Membrane</location>
        <topology evidence="1">Multi-pass membrane protein</topology>
    </subcellularLocation>
</comment>
<accession>A0ABX1L156</accession>
<sequence length="435" mass="49490">MNKTMFFLGSLAYVALPIMYAKSIGLFAAVMFFSIILTIQKSNNLDTWLFKLYIWSFAFFGVSIGGLKLSDVVLIVSCMLLIMRKGKLVVNSKMLLIIPFFLYLFLQMGYFYLIRDSYLSNMLLELSRYTLALLTGLFFYQLRVNRGSLIKWLDKFCGLVSLQALVMYLVQTKATIANVDSGRLLAVSVFSDITESRISAFFSDPNKMMAFFLLVLVIRILIEFKDKRAFTWHWQYWLYLLGALISLSRTSVIVVAMFLLFYAFYEKVFKKEHLLGTSVMLLLLVVFAAVGLLFKTTFVSAINDVFDGVLALFGRDRTLTIDSNVTSDSRVLVWRSALSYIEQRPIFGNGLASELHLLPIPTHNSVVQLLLDTGIVGLVLYTIGLFNGVIKRVPGWVVVSLVVIPMFFLDLANFRLIFVMWSLAMKNDRFEKGGI</sequence>
<dbReference type="GO" id="GO:0016874">
    <property type="term" value="F:ligase activity"/>
    <property type="evidence" value="ECO:0007669"/>
    <property type="project" value="UniProtKB-KW"/>
</dbReference>
<keyword evidence="7" id="KW-0436">Ligase</keyword>
<evidence type="ECO:0000256" key="3">
    <source>
        <dbReference type="ARBA" id="ARBA00022989"/>
    </source>
</evidence>
<keyword evidence="4 5" id="KW-0472">Membrane</keyword>
<dbReference type="EMBL" id="JAAVSD010000002">
    <property type="protein sequence ID" value="NLR28756.1"/>
    <property type="molecule type" value="Genomic_DNA"/>
</dbReference>
<feature type="transmembrane region" description="Helical" evidence="5">
    <location>
        <begin position="208"/>
        <end position="224"/>
    </location>
</feature>
<evidence type="ECO:0000256" key="4">
    <source>
        <dbReference type="ARBA" id="ARBA00023136"/>
    </source>
</evidence>
<feature type="transmembrane region" description="Helical" evidence="5">
    <location>
        <begin position="12"/>
        <end position="40"/>
    </location>
</feature>
<keyword evidence="8" id="KW-1185">Reference proteome</keyword>
<keyword evidence="2 5" id="KW-0812">Transmembrane</keyword>
<comment type="caution">
    <text evidence="7">The sequence shown here is derived from an EMBL/GenBank/DDBJ whole genome shotgun (WGS) entry which is preliminary data.</text>
</comment>
<feature type="transmembrane region" description="Helical" evidence="5">
    <location>
        <begin position="274"/>
        <end position="294"/>
    </location>
</feature>
<dbReference type="RefSeq" id="WP_168848769.1">
    <property type="nucleotide sequence ID" value="NZ_JAAVSD010000002.1"/>
</dbReference>
<feature type="transmembrane region" description="Helical" evidence="5">
    <location>
        <begin position="236"/>
        <end position="262"/>
    </location>
</feature>
<dbReference type="Pfam" id="PF04932">
    <property type="entry name" value="Wzy_C"/>
    <property type="match status" value="1"/>
</dbReference>
<evidence type="ECO:0000256" key="2">
    <source>
        <dbReference type="ARBA" id="ARBA00022692"/>
    </source>
</evidence>
<dbReference type="PANTHER" id="PTHR37422">
    <property type="entry name" value="TEICHURONIC ACID BIOSYNTHESIS PROTEIN TUAE"/>
    <property type="match status" value="1"/>
</dbReference>
<evidence type="ECO:0000256" key="1">
    <source>
        <dbReference type="ARBA" id="ARBA00004141"/>
    </source>
</evidence>
<feature type="transmembrane region" description="Helical" evidence="5">
    <location>
        <begin position="396"/>
        <end position="423"/>
    </location>
</feature>
<evidence type="ECO:0000256" key="5">
    <source>
        <dbReference type="SAM" id="Phobius"/>
    </source>
</evidence>
<keyword evidence="3 5" id="KW-1133">Transmembrane helix</keyword>
<feature type="transmembrane region" description="Helical" evidence="5">
    <location>
        <begin position="52"/>
        <end position="82"/>
    </location>
</feature>
<dbReference type="Proteomes" id="UP000707477">
    <property type="component" value="Unassembled WGS sequence"/>
</dbReference>